<dbReference type="EMBL" id="APMP01000034">
    <property type="protein sequence ID" value="ENZ80325.1"/>
    <property type="molecule type" value="Genomic_DNA"/>
</dbReference>
<name>R0CVD9_CAUVI</name>
<reference evidence="1 2" key="1">
    <citation type="journal article" date="2013" name="Genome Announc.">
        <title>Draft Genome Sequence for Caulobacter sp. Strain OR37, a Bacterium Tolerant to Heavy Metals.</title>
        <authorList>
            <person name="Utturkar S.M."/>
            <person name="Bollmann A."/>
            <person name="Brzoska R.M."/>
            <person name="Klingeman D.M."/>
            <person name="Epstein S.E."/>
            <person name="Palumbo A.V."/>
            <person name="Brown S.D."/>
        </authorList>
    </citation>
    <scope>NUCLEOTIDE SEQUENCE [LARGE SCALE GENOMIC DNA]</scope>
    <source>
        <strain evidence="1 2">OR37</strain>
    </source>
</reference>
<dbReference type="Proteomes" id="UP000013063">
    <property type="component" value="Unassembled WGS sequence"/>
</dbReference>
<dbReference type="AlphaFoldDB" id="R0CVD9"/>
<evidence type="ECO:0000313" key="1">
    <source>
        <dbReference type="EMBL" id="ENZ80325.1"/>
    </source>
</evidence>
<dbReference type="eggNOG" id="ENOG5033DK2">
    <property type="taxonomic scope" value="Bacteria"/>
</dbReference>
<gene>
    <name evidence="1" type="ORF">OR37_03740</name>
</gene>
<organism evidence="1 2">
    <name type="scientific">Caulobacter vibrioides OR37</name>
    <dbReference type="NCBI Taxonomy" id="1292034"/>
    <lineage>
        <taxon>Bacteria</taxon>
        <taxon>Pseudomonadati</taxon>
        <taxon>Pseudomonadota</taxon>
        <taxon>Alphaproteobacteria</taxon>
        <taxon>Caulobacterales</taxon>
        <taxon>Caulobacteraceae</taxon>
        <taxon>Caulobacter</taxon>
    </lineage>
</organism>
<evidence type="ECO:0000313" key="2">
    <source>
        <dbReference type="Proteomes" id="UP000013063"/>
    </source>
</evidence>
<sequence precursor="true">MAHPKYVVFNPPWSLSAPCPCGFSSRPYGRCCRVNSAEPYVRFPSLQPPGPQTGYSNPRCFARSTCDCSEKISREHYVSRGVLDLMQTLSLSGVRWHAPGETRTYGVEALTAKILCKRHNEALAPLDSHAQRFAKAWLSAINHVSRPSRSERSEYHLVSGEAFERWLLKVFLGLLAGNIASSDHTPYNDKINLNIEPLVAALFGQGLQAPKGLYFAPHVGETTTNTISFAHLRMDEQSNLYGLMANFYGYQWLLVTDEMGGEYQVKAMARLFRLQLADLKGPRRTGQIFMTWPAKVRSQMSITLKLGEAESLPDKASPLG</sequence>
<protein>
    <submittedName>
        <fullName evidence="1">Uncharacterized protein</fullName>
    </submittedName>
</protein>
<keyword evidence="2" id="KW-1185">Reference proteome</keyword>
<proteinExistence type="predicted"/>
<comment type="caution">
    <text evidence="1">The sequence shown here is derived from an EMBL/GenBank/DDBJ whole genome shotgun (WGS) entry which is preliminary data.</text>
</comment>
<accession>R0CVD9</accession>